<evidence type="ECO:0000259" key="1">
    <source>
        <dbReference type="Pfam" id="PF12705"/>
    </source>
</evidence>
<dbReference type="SUPFAM" id="SSF52980">
    <property type="entry name" value="Restriction endonuclease-like"/>
    <property type="match status" value="1"/>
</dbReference>
<protein>
    <submittedName>
        <fullName evidence="2">ATP-dependent helicase/deoxyribonuclease subunit B</fullName>
        <ecNumber evidence="2">3.6.4.12</ecNumber>
    </submittedName>
</protein>
<dbReference type="InterPro" id="IPR027417">
    <property type="entry name" value="P-loop_NTPase"/>
</dbReference>
<dbReference type="Pfam" id="PF12705">
    <property type="entry name" value="PDDEXK_1"/>
    <property type="match status" value="1"/>
</dbReference>
<dbReference type="GO" id="GO:0016787">
    <property type="term" value="F:hydrolase activity"/>
    <property type="evidence" value="ECO:0007669"/>
    <property type="project" value="UniProtKB-KW"/>
</dbReference>
<keyword evidence="2" id="KW-0347">Helicase</keyword>
<dbReference type="InterPro" id="IPR011604">
    <property type="entry name" value="PDDEXK-like_dom_sf"/>
</dbReference>
<gene>
    <name evidence="2" type="ORF">EZS27_012300</name>
</gene>
<accession>A0A5J4S3M1</accession>
<reference evidence="2" key="1">
    <citation type="submission" date="2019-03" db="EMBL/GenBank/DDBJ databases">
        <title>Single cell metagenomics reveals metabolic interactions within the superorganism composed of flagellate Streblomastix strix and complex community of Bacteroidetes bacteria on its surface.</title>
        <authorList>
            <person name="Treitli S.C."/>
            <person name="Kolisko M."/>
            <person name="Husnik F."/>
            <person name="Keeling P."/>
            <person name="Hampl V."/>
        </authorList>
    </citation>
    <scope>NUCLEOTIDE SEQUENCE</scope>
    <source>
        <strain evidence="2">STM</strain>
    </source>
</reference>
<keyword evidence="2" id="KW-0378">Hydrolase</keyword>
<sequence length="952" mass="110699">MKTFLQIVAHDLYTKTGNNLSRTLIVFPNKRAGLFFNEYLINESDKPIWAPAYASISELFQQLSSLKPGDPIHLICELYQIFCEETQSKESLDEFYFWGELLIEDFDDVDKNLVDADKLFANLQDLKNIGNDYNFLSKEQEEAIHLFFNNFSIERHTELKERFISLWNKLGTIYHHYRERLTLSGIGYEGMLCRNAIERLNVSTLEYDTYVFVGFNMLDKATIRLFSTLQDARKALFYWDYDLYYTQKQEKHEAATFINQNLKQFPSPLPSELFNSYQAPKKIRFFSSPTENAQAYYLPEWLQSTVSEHERDNAVVLCNETLLPSVLHAIPSIIENVNITMGFPLMQTPVYNYIKLLIELQTTGYQTNNKRYLYSLVQPVLKHPYTRSLSPLAESINQTLTEKNRFYPTLTELKQDEFLSLLFTPHDNARELCLYLAEILKEIATLYQKKEEINNAFTQLYQEALFKSYTTVNRLLSLIENDNLQIQTSTFKSLLNKILSASGIPFHGEPAIGLQIMGILETRNLDFKNLIIMSLNEGQLPKSGKDVSFIPYNLRKAFGMTTVDQRNAIYAYHFYRLIQRAENITLLYNTSSNGLNSGEWSRYLLQLLIDQTHPISRQYLEAFQSSPQVRKEIYIEKTPQILSILKDKYDSRKHPEAIFSPSTLNTYLDCRMKFYYNCVAHLKPPNEVSLEIDSATFGSIFHYSAELIYKELIARNSFIEKEDLEKLLHNKVKMQTYVDTAFKQLFFQISPEEKPEYNGIQLINSKVIASYLSQLLRNDLQYAPFELIAMEQTVEETITLEAADGIAIKTGGIIDRIDSKNGILRIVDYKTGGSPKTPVNIEQLFTPAEDRPNYIFQTFLYAAIMSRKQKLKVAPALLYIHRAASETYSPVIEMGEVRKPKIPVEDFSLYENEFRERLQLLLEEIYNPQEPFTQTEHITKCQYCNFKAICRR</sequence>
<dbReference type="EMBL" id="SNRY01000507">
    <property type="protein sequence ID" value="KAA6339801.1"/>
    <property type="molecule type" value="Genomic_DNA"/>
</dbReference>
<comment type="caution">
    <text evidence="2">The sequence shown here is derived from an EMBL/GenBank/DDBJ whole genome shotgun (WGS) entry which is preliminary data.</text>
</comment>
<dbReference type="AlphaFoldDB" id="A0A5J4S3M1"/>
<feature type="domain" description="PD-(D/E)XK endonuclease-like" evidence="1">
    <location>
        <begin position="659"/>
        <end position="951"/>
    </location>
</feature>
<dbReference type="EC" id="3.6.4.12" evidence="2"/>
<evidence type="ECO:0000313" key="2">
    <source>
        <dbReference type="EMBL" id="KAA6339801.1"/>
    </source>
</evidence>
<dbReference type="InterPro" id="IPR038726">
    <property type="entry name" value="PDDEXK_AddAB-type"/>
</dbReference>
<keyword evidence="2" id="KW-0067">ATP-binding</keyword>
<organism evidence="2">
    <name type="scientific">termite gut metagenome</name>
    <dbReference type="NCBI Taxonomy" id="433724"/>
    <lineage>
        <taxon>unclassified sequences</taxon>
        <taxon>metagenomes</taxon>
        <taxon>organismal metagenomes</taxon>
    </lineage>
</organism>
<dbReference type="InterPro" id="IPR011335">
    <property type="entry name" value="Restrct_endonuc-II-like"/>
</dbReference>
<keyword evidence="2" id="KW-0547">Nucleotide-binding</keyword>
<dbReference type="GO" id="GO:0003678">
    <property type="term" value="F:DNA helicase activity"/>
    <property type="evidence" value="ECO:0007669"/>
    <property type="project" value="UniProtKB-EC"/>
</dbReference>
<dbReference type="Gene3D" id="3.90.320.10">
    <property type="match status" value="1"/>
</dbReference>
<dbReference type="SUPFAM" id="SSF52540">
    <property type="entry name" value="P-loop containing nucleoside triphosphate hydrolases"/>
    <property type="match status" value="1"/>
</dbReference>
<proteinExistence type="predicted"/>
<name>A0A5J4S3M1_9ZZZZ</name>